<reference evidence="2" key="1">
    <citation type="submission" date="2016-10" db="EMBL/GenBank/DDBJ databases">
        <title>Sequence of Gallionella enrichment culture.</title>
        <authorList>
            <person name="Poehlein A."/>
            <person name="Muehling M."/>
            <person name="Daniel R."/>
        </authorList>
    </citation>
    <scope>NUCLEOTIDE SEQUENCE</scope>
</reference>
<organism evidence="2">
    <name type="scientific">mine drainage metagenome</name>
    <dbReference type="NCBI Taxonomy" id="410659"/>
    <lineage>
        <taxon>unclassified sequences</taxon>
        <taxon>metagenomes</taxon>
        <taxon>ecological metagenomes</taxon>
    </lineage>
</organism>
<feature type="compositionally biased region" description="Basic and acidic residues" evidence="1">
    <location>
        <begin position="26"/>
        <end position="57"/>
    </location>
</feature>
<sequence length="71" mass="8002">MDQVTLLAQHVVPSPPYQRTGLDVEEGSHEYGQEPGESRGFDRDQNHDEQQSDEVHRKSASYCKMLTLSVG</sequence>
<accession>A0A1J5P5Q9</accession>
<proteinExistence type="predicted"/>
<dbReference type="AlphaFoldDB" id="A0A1J5P5Q9"/>
<evidence type="ECO:0000256" key="1">
    <source>
        <dbReference type="SAM" id="MobiDB-lite"/>
    </source>
</evidence>
<name>A0A1J5P5Q9_9ZZZZ</name>
<protein>
    <submittedName>
        <fullName evidence="2">Uncharacterized protein</fullName>
    </submittedName>
</protein>
<feature type="region of interest" description="Disordered" evidence="1">
    <location>
        <begin position="1"/>
        <end position="59"/>
    </location>
</feature>
<dbReference type="EMBL" id="MLJW01006534">
    <property type="protein sequence ID" value="OIQ66534.1"/>
    <property type="molecule type" value="Genomic_DNA"/>
</dbReference>
<comment type="caution">
    <text evidence="2">The sequence shown here is derived from an EMBL/GenBank/DDBJ whole genome shotgun (WGS) entry which is preliminary data.</text>
</comment>
<gene>
    <name evidence="2" type="ORF">GALL_518930</name>
</gene>
<evidence type="ECO:0000313" key="2">
    <source>
        <dbReference type="EMBL" id="OIQ66534.1"/>
    </source>
</evidence>